<evidence type="ECO:0000256" key="1">
    <source>
        <dbReference type="ARBA" id="ARBA00008725"/>
    </source>
</evidence>
<dbReference type="Proteomes" id="UP000216339">
    <property type="component" value="Unassembled WGS sequence"/>
</dbReference>
<dbReference type="InterPro" id="IPR011862">
    <property type="entry name" value="Phos-bd"/>
</dbReference>
<dbReference type="AlphaFoldDB" id="A0A271J1I2"/>
<keyword evidence="4" id="KW-0592">Phosphate transport</keyword>
<dbReference type="InterPro" id="IPR024370">
    <property type="entry name" value="PBP_domain"/>
</dbReference>
<feature type="domain" description="PBP" evidence="5">
    <location>
        <begin position="27"/>
        <end position="274"/>
    </location>
</feature>
<evidence type="ECO:0000259" key="5">
    <source>
        <dbReference type="Pfam" id="PF12849"/>
    </source>
</evidence>
<comment type="similarity">
    <text evidence="1 4">Belongs to the PstS family.</text>
</comment>
<keyword evidence="7" id="KW-1185">Reference proteome</keyword>
<dbReference type="NCBIfam" id="TIGR02136">
    <property type="entry name" value="ptsS_2"/>
    <property type="match status" value="1"/>
</dbReference>
<dbReference type="CDD" id="cd13654">
    <property type="entry name" value="PBP2_phosphate_like_2"/>
    <property type="match status" value="1"/>
</dbReference>
<reference evidence="6 7" key="1">
    <citation type="submission" date="2016-11" db="EMBL/GenBank/DDBJ databases">
        <title>Study of marine rhodopsin-containing bacteria.</title>
        <authorList>
            <person name="Yoshizawa S."/>
            <person name="Kumagai Y."/>
            <person name="Kogure K."/>
        </authorList>
    </citation>
    <scope>NUCLEOTIDE SEQUENCE [LARGE SCALE GENOMIC DNA]</scope>
    <source>
        <strain evidence="6 7">SAORIC-28</strain>
    </source>
</reference>
<dbReference type="GO" id="GO:0042301">
    <property type="term" value="F:phosphate ion binding"/>
    <property type="evidence" value="ECO:0007669"/>
    <property type="project" value="UniProtKB-UniRule"/>
</dbReference>
<name>A0A271J1I2_9BACT</name>
<protein>
    <recommendedName>
        <fullName evidence="4">Phosphate-binding protein</fullName>
    </recommendedName>
</protein>
<dbReference type="OrthoDB" id="9783488at2"/>
<dbReference type="Pfam" id="PF12849">
    <property type="entry name" value="PBP_like_2"/>
    <property type="match status" value="1"/>
</dbReference>
<dbReference type="EMBL" id="MQWD01000001">
    <property type="protein sequence ID" value="PAP77108.1"/>
    <property type="molecule type" value="Genomic_DNA"/>
</dbReference>
<keyword evidence="3 4" id="KW-0732">Signal</keyword>
<dbReference type="PANTHER" id="PTHR30570:SF1">
    <property type="entry name" value="PHOSPHATE-BINDING PROTEIN PSTS"/>
    <property type="match status" value="1"/>
</dbReference>
<feature type="chain" id="PRO_5027138343" description="Phosphate-binding protein" evidence="4">
    <location>
        <begin position="22"/>
        <end position="336"/>
    </location>
</feature>
<dbReference type="InterPro" id="IPR050811">
    <property type="entry name" value="Phosphate_ABC_transporter"/>
</dbReference>
<dbReference type="PANTHER" id="PTHR30570">
    <property type="entry name" value="PERIPLASMIC PHOSPHATE BINDING COMPONENT OF PHOSPHATE ABC TRANSPORTER"/>
    <property type="match status" value="1"/>
</dbReference>
<evidence type="ECO:0000256" key="4">
    <source>
        <dbReference type="RuleBase" id="RU367119"/>
    </source>
</evidence>
<dbReference type="RefSeq" id="WP_095510774.1">
    <property type="nucleotide sequence ID" value="NZ_MQWD01000001.1"/>
</dbReference>
<comment type="caution">
    <text evidence="6">The sequence shown here is derived from an EMBL/GenBank/DDBJ whole genome shotgun (WGS) entry which is preliminary data.</text>
</comment>
<dbReference type="Gene3D" id="3.40.190.10">
    <property type="entry name" value="Periplasmic binding protein-like II"/>
    <property type="match status" value="2"/>
</dbReference>
<accession>A0A271J1I2</accession>
<gene>
    <name evidence="6" type="ORF">BSZ37_12065</name>
</gene>
<dbReference type="SUPFAM" id="SSF53850">
    <property type="entry name" value="Periplasmic binding protein-like II"/>
    <property type="match status" value="1"/>
</dbReference>
<keyword evidence="2 4" id="KW-0813">Transport</keyword>
<comment type="function">
    <text evidence="4">Involved in the system for phosphate transport across the cytoplasmic membrane.</text>
</comment>
<dbReference type="PROSITE" id="PS51257">
    <property type="entry name" value="PROKAR_LIPOPROTEIN"/>
    <property type="match status" value="1"/>
</dbReference>
<evidence type="ECO:0000313" key="7">
    <source>
        <dbReference type="Proteomes" id="UP000216339"/>
    </source>
</evidence>
<dbReference type="GO" id="GO:0006817">
    <property type="term" value="P:phosphate ion transport"/>
    <property type="evidence" value="ECO:0007669"/>
    <property type="project" value="UniProtKB-UniRule"/>
</dbReference>
<organism evidence="6 7">
    <name type="scientific">Rubrivirga marina</name>
    <dbReference type="NCBI Taxonomy" id="1196024"/>
    <lineage>
        <taxon>Bacteria</taxon>
        <taxon>Pseudomonadati</taxon>
        <taxon>Rhodothermota</taxon>
        <taxon>Rhodothermia</taxon>
        <taxon>Rhodothermales</taxon>
        <taxon>Rubricoccaceae</taxon>
        <taxon>Rubrivirga</taxon>
    </lineage>
</organism>
<evidence type="ECO:0000313" key="6">
    <source>
        <dbReference type="EMBL" id="PAP77108.1"/>
    </source>
</evidence>
<feature type="signal peptide" evidence="4">
    <location>
        <begin position="1"/>
        <end position="21"/>
    </location>
</feature>
<evidence type="ECO:0000256" key="3">
    <source>
        <dbReference type="ARBA" id="ARBA00022729"/>
    </source>
</evidence>
<evidence type="ECO:0000256" key="2">
    <source>
        <dbReference type="ARBA" id="ARBA00022448"/>
    </source>
</evidence>
<proteinExistence type="inferred from homology"/>
<sequence>MRLLALLPLLVLAGCAGCEEADPSGLAGAVTVDGSSTVFPLAEAVAEEFMRDHSGVRITVGASGTGGGFDKFARGETDASNASRVVKAEELERLRASGVRFIEIPVAYDGIAVVTHPASDWVECLTTDELRRIWEPESAVETWADVRAGFPAVPIALYGPGTDSGTYDYFTEAITGEEGASRTDYTASEADNVLVQGVSGEEGSLAFFGLAYVAENPDRLKVLGVDSGDGCVVPTPQTVQSGEYAPLARVEFVYVNAAEADRNEALDAYVRFFLRMAGPLATEVGAVPLSDEAYRLATERYHSRATGSLFAGRVGTRVVDVLTTATESAALRAATR</sequence>